<keyword evidence="5" id="KW-0997">Cell inner membrane</keyword>
<keyword evidence="7 12" id="KW-0812">Transmembrane</keyword>
<dbReference type="Proteomes" id="UP001305702">
    <property type="component" value="Chromosome"/>
</dbReference>
<dbReference type="Gene3D" id="1.10.3730.20">
    <property type="match status" value="1"/>
</dbReference>
<dbReference type="Pfam" id="PF00892">
    <property type="entry name" value="EamA"/>
    <property type="match status" value="1"/>
</dbReference>
<feature type="domain" description="EamA" evidence="13">
    <location>
        <begin position="36"/>
        <end position="113"/>
    </location>
</feature>
<dbReference type="EMBL" id="CP130318">
    <property type="protein sequence ID" value="WNQ13557.1"/>
    <property type="molecule type" value="Genomic_DNA"/>
</dbReference>
<evidence type="ECO:0000313" key="15">
    <source>
        <dbReference type="Proteomes" id="UP001305702"/>
    </source>
</evidence>
<keyword evidence="15" id="KW-1185">Reference proteome</keyword>
<proteinExistence type="inferred from homology"/>
<evidence type="ECO:0000256" key="8">
    <source>
        <dbReference type="ARBA" id="ARBA00022985"/>
    </source>
</evidence>
<dbReference type="SUPFAM" id="SSF103481">
    <property type="entry name" value="Multidrug resistance efflux transporter EmrE"/>
    <property type="match status" value="1"/>
</dbReference>
<evidence type="ECO:0000256" key="6">
    <source>
        <dbReference type="ARBA" id="ARBA00022556"/>
    </source>
</evidence>
<evidence type="ECO:0000256" key="4">
    <source>
        <dbReference type="ARBA" id="ARBA00022516"/>
    </source>
</evidence>
<reference evidence="14 15" key="1">
    <citation type="submission" date="2022-02" db="EMBL/GenBank/DDBJ databases">
        <title>Paenibacillus sp. MBLB1776 Whole Genome Shotgun Sequencing.</title>
        <authorList>
            <person name="Hwang C.Y."/>
            <person name="Cho E.-S."/>
            <person name="Seo M.-J."/>
        </authorList>
    </citation>
    <scope>NUCLEOTIDE SEQUENCE [LARGE SCALE GENOMIC DNA]</scope>
    <source>
        <strain evidence="14 15">MBLB1776</strain>
    </source>
</reference>
<evidence type="ECO:0000256" key="10">
    <source>
        <dbReference type="ARBA" id="ARBA00023098"/>
    </source>
</evidence>
<keyword evidence="4" id="KW-0444">Lipid biosynthesis</keyword>
<dbReference type="InterPro" id="IPR000620">
    <property type="entry name" value="EamA_dom"/>
</dbReference>
<evidence type="ECO:0000313" key="14">
    <source>
        <dbReference type="EMBL" id="WNQ13557.1"/>
    </source>
</evidence>
<feature type="transmembrane region" description="Helical" evidence="12">
    <location>
        <begin position="96"/>
        <end position="113"/>
    </location>
</feature>
<dbReference type="AlphaFoldDB" id="A0AA96RGZ1"/>
<keyword evidence="10" id="KW-0443">Lipid metabolism</keyword>
<organism evidence="14 15">
    <name type="scientific">Paenibacillus aurantius</name>
    <dbReference type="NCBI Taxonomy" id="2918900"/>
    <lineage>
        <taxon>Bacteria</taxon>
        <taxon>Bacillati</taxon>
        <taxon>Bacillota</taxon>
        <taxon>Bacilli</taxon>
        <taxon>Bacillales</taxon>
        <taxon>Paenibacillaceae</taxon>
        <taxon>Paenibacillus</taxon>
    </lineage>
</organism>
<keyword evidence="3" id="KW-1003">Cell membrane</keyword>
<evidence type="ECO:0000256" key="1">
    <source>
        <dbReference type="ARBA" id="ARBA00004651"/>
    </source>
</evidence>
<dbReference type="InterPro" id="IPR000390">
    <property type="entry name" value="Small_drug/metabolite_transptr"/>
</dbReference>
<sequence>MAILLIVLANVILLVTGQLLWKVALSRHPLKSVHDLIPIFLQPSMLVGCFLFAAATLIWFYALSKYDLSRVYPLQSMAYVMGAISGILFFRETMSGGQWIGLLLIVGGAFLIARS</sequence>
<evidence type="ECO:0000256" key="7">
    <source>
        <dbReference type="ARBA" id="ARBA00022692"/>
    </source>
</evidence>
<feature type="transmembrane region" description="Helical" evidence="12">
    <location>
        <begin position="71"/>
        <end position="90"/>
    </location>
</feature>
<dbReference type="KEGG" id="paun:MJA45_11245"/>
<dbReference type="GO" id="GO:0005886">
    <property type="term" value="C:plasma membrane"/>
    <property type="evidence" value="ECO:0007669"/>
    <property type="project" value="UniProtKB-SubCell"/>
</dbReference>
<name>A0AA96RGZ1_9BACL</name>
<feature type="transmembrane region" description="Helical" evidence="12">
    <location>
        <begin position="41"/>
        <end position="64"/>
    </location>
</feature>
<comment type="subcellular location">
    <subcellularLocation>
        <location evidence="1">Cell membrane</location>
        <topology evidence="1">Multi-pass membrane protein</topology>
    </subcellularLocation>
</comment>
<evidence type="ECO:0000256" key="11">
    <source>
        <dbReference type="ARBA" id="ARBA00023136"/>
    </source>
</evidence>
<dbReference type="GO" id="GO:0022857">
    <property type="term" value="F:transmembrane transporter activity"/>
    <property type="evidence" value="ECO:0007669"/>
    <property type="project" value="InterPro"/>
</dbReference>
<keyword evidence="9 12" id="KW-1133">Transmembrane helix</keyword>
<evidence type="ECO:0000259" key="13">
    <source>
        <dbReference type="Pfam" id="PF00892"/>
    </source>
</evidence>
<evidence type="ECO:0000256" key="2">
    <source>
        <dbReference type="ARBA" id="ARBA00007362"/>
    </source>
</evidence>
<dbReference type="RefSeq" id="WP_315607340.1">
    <property type="nucleotide sequence ID" value="NZ_CP130318.1"/>
</dbReference>
<evidence type="ECO:0000256" key="9">
    <source>
        <dbReference type="ARBA" id="ARBA00022989"/>
    </source>
</evidence>
<accession>A0AA96RGZ1</accession>
<keyword evidence="8" id="KW-0448">Lipopolysaccharide biosynthesis</keyword>
<keyword evidence="6" id="KW-0441">Lipid A biosynthesis</keyword>
<evidence type="ECO:0000256" key="3">
    <source>
        <dbReference type="ARBA" id="ARBA00022475"/>
    </source>
</evidence>
<evidence type="ECO:0000256" key="5">
    <source>
        <dbReference type="ARBA" id="ARBA00022519"/>
    </source>
</evidence>
<comment type="similarity">
    <text evidence="2">Belongs to the EamA transporter family.</text>
</comment>
<dbReference type="GO" id="GO:0009103">
    <property type="term" value="P:lipopolysaccharide biosynthetic process"/>
    <property type="evidence" value="ECO:0007669"/>
    <property type="project" value="UniProtKB-KW"/>
</dbReference>
<dbReference type="InterPro" id="IPR037185">
    <property type="entry name" value="EmrE-like"/>
</dbReference>
<dbReference type="PANTHER" id="PTHR30561:SF9">
    <property type="entry name" value="4-AMINO-4-DEOXY-L-ARABINOSE-PHOSPHOUNDECAPRENOL FLIPPASE SUBUNIT ARNF-RELATED"/>
    <property type="match status" value="1"/>
</dbReference>
<gene>
    <name evidence="14" type="ORF">MJA45_11245</name>
</gene>
<protein>
    <submittedName>
        <fullName evidence="14">EamA family transporter</fullName>
    </submittedName>
</protein>
<keyword evidence="11 12" id="KW-0472">Membrane</keyword>
<evidence type="ECO:0000256" key="12">
    <source>
        <dbReference type="SAM" id="Phobius"/>
    </source>
</evidence>
<dbReference type="PANTHER" id="PTHR30561">
    <property type="entry name" value="SMR FAMILY PROTON-DEPENDENT DRUG EFFLUX TRANSPORTER SUGE"/>
    <property type="match status" value="1"/>
</dbReference>